<evidence type="ECO:0000256" key="2">
    <source>
        <dbReference type="ARBA" id="ARBA00022723"/>
    </source>
</evidence>
<dbReference type="PANTHER" id="PTHR14649:SF1">
    <property type="entry name" value="ZINC FINGER C2HC DOMAIN-CONTAINING PROTEIN 1C"/>
    <property type="match status" value="1"/>
</dbReference>
<feature type="region of interest" description="Disordered" evidence="7">
    <location>
        <begin position="331"/>
        <end position="359"/>
    </location>
</feature>
<dbReference type="Gene3D" id="3.30.160.60">
    <property type="entry name" value="Classic Zinc Finger"/>
    <property type="match status" value="1"/>
</dbReference>
<feature type="region of interest" description="Disordered" evidence="7">
    <location>
        <begin position="156"/>
        <end position="299"/>
    </location>
</feature>
<dbReference type="InterPro" id="IPR049899">
    <property type="entry name" value="Znf_C2HC_C3H"/>
</dbReference>
<evidence type="ECO:0000256" key="7">
    <source>
        <dbReference type="SAM" id="MobiDB-lite"/>
    </source>
</evidence>
<name>A0AAD9RJZ3_9HYME</name>
<keyword evidence="5" id="KW-0175">Coiled coil</keyword>
<accession>A0AAD9RJZ3</accession>
<protein>
    <recommendedName>
        <fullName evidence="8">C2HC/C3H-type domain-containing protein</fullName>
    </recommendedName>
</protein>
<comment type="caution">
    <text evidence="9">The sequence shown here is derived from an EMBL/GenBank/DDBJ whole genome shotgun (WGS) entry which is preliminary data.</text>
</comment>
<dbReference type="Pfam" id="PF13913">
    <property type="entry name" value="zf-C2HC_2"/>
    <property type="match status" value="2"/>
</dbReference>
<dbReference type="EMBL" id="JAIFRP010000045">
    <property type="protein sequence ID" value="KAK2581008.1"/>
    <property type="molecule type" value="Genomic_DNA"/>
</dbReference>
<dbReference type="Proteomes" id="UP001258017">
    <property type="component" value="Unassembled WGS sequence"/>
</dbReference>
<evidence type="ECO:0000256" key="4">
    <source>
        <dbReference type="ARBA" id="ARBA00022833"/>
    </source>
</evidence>
<evidence type="ECO:0000259" key="8">
    <source>
        <dbReference type="PROSITE" id="PS52027"/>
    </source>
</evidence>
<feature type="compositionally biased region" description="Polar residues" evidence="7">
    <location>
        <begin position="1018"/>
        <end position="1027"/>
    </location>
</feature>
<reference evidence="9" key="2">
    <citation type="journal article" date="2023" name="Commun. Biol.">
        <title>Intrasexual cuticular hydrocarbon dimorphism in a wasp sheds light on hydrocarbon biosynthesis genes in Hymenoptera.</title>
        <authorList>
            <person name="Moris V.C."/>
            <person name="Podsiadlowski L."/>
            <person name="Martin S."/>
            <person name="Oeyen J.P."/>
            <person name="Donath A."/>
            <person name="Petersen M."/>
            <person name="Wilbrandt J."/>
            <person name="Misof B."/>
            <person name="Liedtke D."/>
            <person name="Thamm M."/>
            <person name="Scheiner R."/>
            <person name="Schmitt T."/>
            <person name="Niehuis O."/>
        </authorList>
    </citation>
    <scope>NUCLEOTIDE SEQUENCE</scope>
    <source>
        <strain evidence="9">GBR_01_08_01A</strain>
    </source>
</reference>
<feature type="compositionally biased region" description="Basic and acidic residues" evidence="7">
    <location>
        <begin position="272"/>
        <end position="282"/>
    </location>
</feature>
<feature type="region of interest" description="Disordered" evidence="7">
    <location>
        <begin position="1042"/>
        <end position="1065"/>
    </location>
</feature>
<feature type="compositionally biased region" description="Low complexity" evidence="7">
    <location>
        <begin position="103"/>
        <end position="114"/>
    </location>
</feature>
<dbReference type="PANTHER" id="PTHR14649">
    <property type="entry name" value="ZINC FINGER C2HC DOMAIN-CONTAINING PROTEIN 1C"/>
    <property type="match status" value="1"/>
</dbReference>
<feature type="region of interest" description="Disordered" evidence="7">
    <location>
        <begin position="1217"/>
        <end position="1309"/>
    </location>
</feature>
<feature type="compositionally biased region" description="Basic and acidic residues" evidence="7">
    <location>
        <begin position="332"/>
        <end position="359"/>
    </location>
</feature>
<feature type="region of interest" description="Disordered" evidence="7">
    <location>
        <begin position="812"/>
        <end position="831"/>
    </location>
</feature>
<dbReference type="PROSITE" id="PS52027">
    <property type="entry name" value="ZF_C2HC_C3H"/>
    <property type="match status" value="2"/>
</dbReference>
<sequence>MEADAPGMLLPCAICARTFLPGSLEKHVKICERAITKKRKPFDSAKQRIQGTDLAEFLPRQEKRRNLHEEKRKSSWKETHNDFLRTIRAARGQTIDTDVQVGQVGQAGQRQSSSHASSGAPTRANEKGACPTCNRRFGVKAYERHVAWCKERSTRLPNHLPTANNVAKERLEARMKYRAPTLRNRRANNREKYSHSSVSAPSIAAASGKTSAPIESIRSTASRSNPTRTRETLSVGDARRSDKSNESQRSTVTAVGRGEPSARASNSTEATEGVKRSTHLDRPTSSSSRSIGLPPAPRTLRFPVCVSLNRKKENEAESFGVDPVQCPTCPGDGDKVRSRRAEGNTIEDHRTNASDRPVESARKARALSSARSRKAARARSESKVNDVTVNENVLGMLVRPCNLYADNQQFVTWEKISRDKVESRSFGARIKNDAIKTERDLEMRLENYSSIEEETPPCDLVSSPSIVDDPIGTVAWSSTVRKLNRTYLIKDSEDHDVVLDEKTVNEKNDNEDVFPLETNVILEERDPSCHDSRSLRSEASSCHEKVPSHNETPLTPKSEVDLSENTRECNYEEGYEIEARLEEKYEETNDKDQELYEDPCKSSIELHASFEAREFEENLEDTEILPSPVPSCLSCPEIKNNSCNEQDAFSDVSQSIEAHEHFSPDLLSVNTLEEEKQKEKDNSTFLECCDKNDSKYDQEYIDRIDVTIEEIYDSISETNAKESADCENRNIEELSPKTIEAENIEMRIEETQFIPLPDCHVKWERPLPIPMPIHRLNLIRIDSKIQKNMNLLRGSTDTLISSVEAVDLANGKRSNEVHRNSSEEENTNGDLYRQNRYKKSKILPTIKVDQANTMYFRERSPRNTGRSYWEKASKFSKDRSIDNLLPRDYRQNRLRKRNPKIRILPPVLIDYSPRMQSGTCKEYDPFLLAERQMHDLLSDSSDLSTSITEGVLSEHVCKGSTKRRDSLYPLSHSSAFVDYPSHNQTLSAGLDRRSTVATVPTGGGGGGGGAGEFDELTSDFSSDSTETNSLSREIFLRDFRDSKERDREKEDSRGRTRSDSSKRELGRRIILDKSIVLGNQGTQEGRSNRGDRRFANDKLTSKVLRSVPNRSQPLRAYSAPKSIYERKNKTTTDNVRDTEASNIEKRDRTNVTILDNDRKNDYITLSSSDLSLSSIVSSEVDIKRSNSVFDELITSFEDDVRGNDSFPSLRSLLRNEPLRPYESGNGPVHAPNINQQHGDRISDEEFSSPDNYKQPEQKFNVDSAYSSLNRKSNYSNHGRSTNDAPNRFEDESSRNNRRENQTTPMSTGKTKCRMSRFCHECGSRFPETAKFCCQCGIKRLAL</sequence>
<evidence type="ECO:0000256" key="3">
    <source>
        <dbReference type="ARBA" id="ARBA00022771"/>
    </source>
</evidence>
<evidence type="ECO:0000256" key="1">
    <source>
        <dbReference type="ARBA" id="ARBA00010843"/>
    </source>
</evidence>
<dbReference type="InterPro" id="IPR026104">
    <property type="entry name" value="ZNF_C2HC_dom_1C"/>
</dbReference>
<feature type="region of interest" description="Disordered" evidence="7">
    <location>
        <begin position="103"/>
        <end position="132"/>
    </location>
</feature>
<evidence type="ECO:0000313" key="10">
    <source>
        <dbReference type="Proteomes" id="UP001258017"/>
    </source>
</evidence>
<proteinExistence type="inferred from homology"/>
<feature type="compositionally biased region" description="Gly residues" evidence="7">
    <location>
        <begin position="1001"/>
        <end position="1011"/>
    </location>
</feature>
<dbReference type="GO" id="GO:0008270">
    <property type="term" value="F:zinc ion binding"/>
    <property type="evidence" value="ECO:0007669"/>
    <property type="project" value="UniProtKB-KW"/>
</dbReference>
<evidence type="ECO:0000256" key="6">
    <source>
        <dbReference type="PROSITE-ProRule" id="PRU01371"/>
    </source>
</evidence>
<keyword evidence="4" id="KW-0862">Zinc</keyword>
<feature type="compositionally biased region" description="Basic and acidic residues" evidence="7">
    <location>
        <begin position="1286"/>
        <end position="1300"/>
    </location>
</feature>
<feature type="compositionally biased region" description="Polar residues" evidence="7">
    <location>
        <begin position="1263"/>
        <end position="1284"/>
    </location>
</feature>
<feature type="region of interest" description="Disordered" evidence="7">
    <location>
        <begin position="987"/>
        <end position="1027"/>
    </location>
</feature>
<feature type="compositionally biased region" description="Basic and acidic residues" evidence="7">
    <location>
        <begin position="237"/>
        <end position="246"/>
    </location>
</feature>
<organism evidence="9 10">
    <name type="scientific">Odynerus spinipes</name>
    <dbReference type="NCBI Taxonomy" id="1348599"/>
    <lineage>
        <taxon>Eukaryota</taxon>
        <taxon>Metazoa</taxon>
        <taxon>Ecdysozoa</taxon>
        <taxon>Arthropoda</taxon>
        <taxon>Hexapoda</taxon>
        <taxon>Insecta</taxon>
        <taxon>Pterygota</taxon>
        <taxon>Neoptera</taxon>
        <taxon>Endopterygota</taxon>
        <taxon>Hymenoptera</taxon>
        <taxon>Apocrita</taxon>
        <taxon>Aculeata</taxon>
        <taxon>Vespoidea</taxon>
        <taxon>Vespidae</taxon>
        <taxon>Eumeninae</taxon>
        <taxon>Odynerus</taxon>
    </lineage>
</organism>
<feature type="region of interest" description="Disordered" evidence="7">
    <location>
        <begin position="526"/>
        <end position="565"/>
    </location>
</feature>
<feature type="domain" description="C2HC/C3H-type" evidence="8">
    <location>
        <begin position="126"/>
        <end position="155"/>
    </location>
</feature>
<comment type="similarity">
    <text evidence="1">Belongs to the ZC2HC1 family.</text>
</comment>
<keyword evidence="2" id="KW-0479">Metal-binding</keyword>
<feature type="compositionally biased region" description="Basic and acidic residues" evidence="7">
    <location>
        <begin position="526"/>
        <end position="548"/>
    </location>
</feature>
<feature type="compositionally biased region" description="Low complexity" evidence="7">
    <location>
        <begin position="195"/>
        <end position="207"/>
    </location>
</feature>
<reference evidence="9" key="1">
    <citation type="submission" date="2021-08" db="EMBL/GenBank/DDBJ databases">
        <authorList>
            <person name="Misof B."/>
            <person name="Oliver O."/>
            <person name="Podsiadlowski L."/>
            <person name="Donath A."/>
            <person name="Peters R."/>
            <person name="Mayer C."/>
            <person name="Rust J."/>
            <person name="Gunkel S."/>
            <person name="Lesny P."/>
            <person name="Martin S."/>
            <person name="Oeyen J.P."/>
            <person name="Petersen M."/>
            <person name="Panagiotis P."/>
            <person name="Wilbrandt J."/>
            <person name="Tanja T."/>
        </authorList>
    </citation>
    <scope>NUCLEOTIDE SEQUENCE</scope>
    <source>
        <strain evidence="9">GBR_01_08_01A</strain>
        <tissue evidence="9">Thorax + abdomen</tissue>
    </source>
</reference>
<feature type="domain" description="C2HC/C3H-type" evidence="8">
    <location>
        <begin position="8"/>
        <end position="37"/>
    </location>
</feature>
<keyword evidence="10" id="KW-1185">Reference proteome</keyword>
<gene>
    <name evidence="9" type="ORF">KPH14_006058</name>
</gene>
<keyword evidence="3 6" id="KW-0863">Zinc-finger</keyword>
<evidence type="ECO:0000256" key="5">
    <source>
        <dbReference type="ARBA" id="ARBA00023054"/>
    </source>
</evidence>
<evidence type="ECO:0000313" key="9">
    <source>
        <dbReference type="EMBL" id="KAK2581008.1"/>
    </source>
</evidence>
<feature type="compositionally biased region" description="Polar residues" evidence="7">
    <location>
        <begin position="217"/>
        <end position="227"/>
    </location>
</feature>
<feature type="compositionally biased region" description="Basic and acidic residues" evidence="7">
    <location>
        <begin position="813"/>
        <end position="822"/>
    </location>
</feature>